<feature type="domain" description="V-SNARE coiled-coil homology" evidence="4">
    <location>
        <begin position="53"/>
        <end position="113"/>
    </location>
</feature>
<evidence type="ECO:0000256" key="3">
    <source>
        <dbReference type="SAM" id="Phobius"/>
    </source>
</evidence>
<evidence type="ECO:0000259" key="4">
    <source>
        <dbReference type="PROSITE" id="PS50892"/>
    </source>
</evidence>
<comment type="caution">
    <text evidence="5">The sequence shown here is derived from an EMBL/GenBank/DDBJ whole genome shotgun (WGS) entry which is preliminary data.</text>
</comment>
<dbReference type="PRINTS" id="PR00219">
    <property type="entry name" value="SYNAPTOBREVN"/>
</dbReference>
<dbReference type="EMBL" id="JBJJXI010000073">
    <property type="protein sequence ID" value="KAL3396191.1"/>
    <property type="molecule type" value="Genomic_DNA"/>
</dbReference>
<sequence length="145" mass="16478">MATRSGRNLSNGDLQGAADAEKEMLLNNDSEPEEDTLFDRPTSADGQLHIDGKISSVRIQIKEVTDVMRDNVQRVMERGDRLEDLQLASDRLTSAGDEFREAAKRAQRRAWMQHMRTRIIIAIITITAILCIIVLDIWVLYLVVR</sequence>
<dbReference type="Pfam" id="PF00957">
    <property type="entry name" value="Synaptobrevin"/>
    <property type="match status" value="1"/>
</dbReference>
<dbReference type="Gene3D" id="1.20.5.110">
    <property type="match status" value="1"/>
</dbReference>
<dbReference type="Proteomes" id="UP001627154">
    <property type="component" value="Unassembled WGS sequence"/>
</dbReference>
<feature type="transmembrane region" description="Helical" evidence="3">
    <location>
        <begin position="119"/>
        <end position="144"/>
    </location>
</feature>
<dbReference type="SUPFAM" id="SSF58038">
    <property type="entry name" value="SNARE fusion complex"/>
    <property type="match status" value="1"/>
</dbReference>
<keyword evidence="3" id="KW-0812">Transmembrane</keyword>
<dbReference type="InterPro" id="IPR001388">
    <property type="entry name" value="Synaptobrevin-like"/>
</dbReference>
<reference evidence="5 6" key="1">
    <citation type="journal article" date="2024" name="bioRxiv">
        <title>A reference genome for Trichogramma kaykai: A tiny desert-dwelling parasitoid wasp with competing sex-ratio distorters.</title>
        <authorList>
            <person name="Culotta J."/>
            <person name="Lindsey A.R."/>
        </authorList>
    </citation>
    <scope>NUCLEOTIDE SEQUENCE [LARGE SCALE GENOMIC DNA]</scope>
    <source>
        <strain evidence="5 6">KSX58</strain>
    </source>
</reference>
<feature type="compositionally biased region" description="Polar residues" evidence="2">
    <location>
        <begin position="1"/>
        <end position="13"/>
    </location>
</feature>
<keyword evidence="3" id="KW-1133">Transmembrane helix</keyword>
<protein>
    <recommendedName>
        <fullName evidence="4">V-SNARE coiled-coil homology domain-containing protein</fullName>
    </recommendedName>
</protein>
<dbReference type="AlphaFoldDB" id="A0ABD2WUL5"/>
<name>A0ABD2WUL5_9HYME</name>
<evidence type="ECO:0000256" key="1">
    <source>
        <dbReference type="PROSITE-ProRule" id="PRU00290"/>
    </source>
</evidence>
<accession>A0ABD2WUL5</accession>
<feature type="region of interest" description="Disordered" evidence="2">
    <location>
        <begin position="1"/>
        <end position="44"/>
    </location>
</feature>
<evidence type="ECO:0000313" key="6">
    <source>
        <dbReference type="Proteomes" id="UP001627154"/>
    </source>
</evidence>
<gene>
    <name evidence="5" type="ORF">TKK_009787</name>
</gene>
<dbReference type="InterPro" id="IPR042887">
    <property type="entry name" value="VAMP4"/>
</dbReference>
<evidence type="ECO:0000256" key="2">
    <source>
        <dbReference type="SAM" id="MobiDB-lite"/>
    </source>
</evidence>
<keyword evidence="1" id="KW-0175">Coiled coil</keyword>
<keyword evidence="3" id="KW-0472">Membrane</keyword>
<dbReference type="PANTHER" id="PTHR46897">
    <property type="entry name" value="VESICLE-ASSOCIATED MEMBRANE PROTEIN 4"/>
    <property type="match status" value="1"/>
</dbReference>
<dbReference type="PROSITE" id="PS50892">
    <property type="entry name" value="V_SNARE"/>
    <property type="match status" value="1"/>
</dbReference>
<keyword evidence="6" id="KW-1185">Reference proteome</keyword>
<proteinExistence type="predicted"/>
<evidence type="ECO:0000313" key="5">
    <source>
        <dbReference type="EMBL" id="KAL3396191.1"/>
    </source>
</evidence>
<dbReference type="PANTHER" id="PTHR46897:SF1">
    <property type="entry name" value="VESICLE-ASSOCIATED MEMBRANE PROTEIN 4"/>
    <property type="match status" value="1"/>
</dbReference>
<dbReference type="InterPro" id="IPR042855">
    <property type="entry name" value="V_SNARE_CC"/>
</dbReference>
<organism evidence="5 6">
    <name type="scientific">Trichogramma kaykai</name>
    <dbReference type="NCBI Taxonomy" id="54128"/>
    <lineage>
        <taxon>Eukaryota</taxon>
        <taxon>Metazoa</taxon>
        <taxon>Ecdysozoa</taxon>
        <taxon>Arthropoda</taxon>
        <taxon>Hexapoda</taxon>
        <taxon>Insecta</taxon>
        <taxon>Pterygota</taxon>
        <taxon>Neoptera</taxon>
        <taxon>Endopterygota</taxon>
        <taxon>Hymenoptera</taxon>
        <taxon>Apocrita</taxon>
        <taxon>Proctotrupomorpha</taxon>
        <taxon>Chalcidoidea</taxon>
        <taxon>Trichogrammatidae</taxon>
        <taxon>Trichogramma</taxon>
    </lineage>
</organism>